<evidence type="ECO:0000313" key="2">
    <source>
        <dbReference type="EMBL" id="UUP13510.1"/>
    </source>
</evidence>
<dbReference type="EMBL" id="CP102173">
    <property type="protein sequence ID" value="UUP13510.1"/>
    <property type="molecule type" value="Genomic_DNA"/>
</dbReference>
<reference evidence="2 3" key="1">
    <citation type="submission" date="2022-08" db="EMBL/GenBank/DDBJ databases">
        <title>novel species in genus Aeromicrobium.</title>
        <authorList>
            <person name="Ye L."/>
        </authorList>
    </citation>
    <scope>NUCLEOTIDE SEQUENCE [LARGE SCALE GENOMIC DNA]</scope>
    <source>
        <strain evidence="3">zg-Y1379</strain>
    </source>
</reference>
<evidence type="ECO:0008006" key="4">
    <source>
        <dbReference type="Google" id="ProtNLM"/>
    </source>
</evidence>
<evidence type="ECO:0000313" key="3">
    <source>
        <dbReference type="Proteomes" id="UP001316184"/>
    </source>
</evidence>
<proteinExistence type="predicted"/>
<protein>
    <recommendedName>
        <fullName evidence="4">Lipoprotein</fullName>
    </recommendedName>
</protein>
<dbReference type="PROSITE" id="PS51257">
    <property type="entry name" value="PROKAR_LIPOPROTEIN"/>
    <property type="match status" value="1"/>
</dbReference>
<dbReference type="RefSeq" id="WP_232403602.1">
    <property type="nucleotide sequence ID" value="NZ_CP102173.1"/>
</dbReference>
<dbReference type="Proteomes" id="UP001316184">
    <property type="component" value="Chromosome"/>
</dbReference>
<gene>
    <name evidence="2" type="ORF">NQV15_16920</name>
</gene>
<name>A0ABY5M942_9ACTN</name>
<organism evidence="2 3">
    <name type="scientific">Aeromicrobium wangtongii</name>
    <dbReference type="NCBI Taxonomy" id="2969247"/>
    <lineage>
        <taxon>Bacteria</taxon>
        <taxon>Bacillati</taxon>
        <taxon>Actinomycetota</taxon>
        <taxon>Actinomycetes</taxon>
        <taxon>Propionibacteriales</taxon>
        <taxon>Nocardioidaceae</taxon>
        <taxon>Aeromicrobium</taxon>
    </lineage>
</organism>
<evidence type="ECO:0000256" key="1">
    <source>
        <dbReference type="SAM" id="MobiDB-lite"/>
    </source>
</evidence>
<sequence length="141" mass="14981">MRWRAVVLLLGAVLTLGGCQTDGSDGQKRADYTPVPDETLFSAIRALPGVERADLSYNDTWPAHSYLATITLSPNADAQLVLDTVYAKLWQGRLGADITLEAQQGGQVVRLDAFGGQPSSRAALKKRYGPQPGDGTPPGDG</sequence>
<keyword evidence="3" id="KW-1185">Reference proteome</keyword>
<feature type="region of interest" description="Disordered" evidence="1">
    <location>
        <begin position="120"/>
        <end position="141"/>
    </location>
</feature>
<accession>A0ABY5M942</accession>